<sequence length="85" mass="9553">MGDPNLNGAQENMFGNYIIQRGLANPNLRDEILAQIANQWVELEGSDYVMDLMSDLELPADFPKHNSYFIISALEPARVRPNASM</sequence>
<comment type="caution">
    <text evidence="1">The sequence shown here is derived from an EMBL/GenBank/DDBJ whole genome shotgun (WGS) entry which is preliminary data.</text>
</comment>
<proteinExistence type="predicted"/>
<dbReference type="InterPro" id="IPR051567">
    <property type="entry name" value="Unconventional_Myosin_ATPase"/>
</dbReference>
<reference evidence="1 2" key="1">
    <citation type="submission" date="2021-06" db="EMBL/GenBank/DDBJ databases">
        <authorList>
            <person name="Palmer J.M."/>
        </authorList>
    </citation>
    <scope>NUCLEOTIDE SEQUENCE [LARGE SCALE GENOMIC DNA]</scope>
    <source>
        <strain evidence="1 2">GA_2019</strain>
        <tissue evidence="1">Muscle</tissue>
    </source>
</reference>
<gene>
    <name evidence="1" type="ORF">GOODEAATRI_003664</name>
</gene>
<name>A0ABV0PB86_9TELE</name>
<dbReference type="PANTHER" id="PTHR22692">
    <property type="entry name" value="MYOSIN VII, XV"/>
    <property type="match status" value="1"/>
</dbReference>
<protein>
    <submittedName>
        <fullName evidence="1">Uncharacterized protein</fullName>
    </submittedName>
</protein>
<evidence type="ECO:0000313" key="1">
    <source>
        <dbReference type="EMBL" id="MEQ2180682.1"/>
    </source>
</evidence>
<dbReference type="EMBL" id="JAHRIO010070111">
    <property type="protein sequence ID" value="MEQ2180682.1"/>
    <property type="molecule type" value="Genomic_DNA"/>
</dbReference>
<keyword evidence="2" id="KW-1185">Reference proteome</keyword>
<dbReference type="PANTHER" id="PTHR22692:SF21">
    <property type="entry name" value="MYOSIN XVA"/>
    <property type="match status" value="1"/>
</dbReference>
<accession>A0ABV0PB86</accession>
<dbReference type="Proteomes" id="UP001476798">
    <property type="component" value="Unassembled WGS sequence"/>
</dbReference>
<organism evidence="1 2">
    <name type="scientific">Goodea atripinnis</name>
    <dbReference type="NCBI Taxonomy" id="208336"/>
    <lineage>
        <taxon>Eukaryota</taxon>
        <taxon>Metazoa</taxon>
        <taxon>Chordata</taxon>
        <taxon>Craniata</taxon>
        <taxon>Vertebrata</taxon>
        <taxon>Euteleostomi</taxon>
        <taxon>Actinopterygii</taxon>
        <taxon>Neopterygii</taxon>
        <taxon>Teleostei</taxon>
        <taxon>Neoteleostei</taxon>
        <taxon>Acanthomorphata</taxon>
        <taxon>Ovalentaria</taxon>
        <taxon>Atherinomorphae</taxon>
        <taxon>Cyprinodontiformes</taxon>
        <taxon>Goodeidae</taxon>
        <taxon>Goodea</taxon>
    </lineage>
</organism>
<dbReference type="InterPro" id="IPR038185">
    <property type="entry name" value="MyTH4_dom_sf"/>
</dbReference>
<evidence type="ECO:0000313" key="2">
    <source>
        <dbReference type="Proteomes" id="UP001476798"/>
    </source>
</evidence>
<dbReference type="Gene3D" id="1.25.40.530">
    <property type="entry name" value="MyTH4 domain"/>
    <property type="match status" value="1"/>
</dbReference>